<dbReference type="RefSeq" id="XP_016940897.3">
    <property type="nucleotide sequence ID" value="XM_017085408.4"/>
</dbReference>
<reference evidence="8 9" key="1">
    <citation type="submission" date="2025-05" db="UniProtKB">
        <authorList>
            <consortium name="RefSeq"/>
        </authorList>
    </citation>
    <scope>IDENTIFICATION</scope>
</reference>
<dbReference type="Pfam" id="PF00079">
    <property type="entry name" value="Serpin"/>
    <property type="match status" value="1"/>
</dbReference>
<evidence type="ECO:0000313" key="9">
    <source>
        <dbReference type="RefSeq" id="XP_036670057.3"/>
    </source>
</evidence>
<dbReference type="GO" id="GO:0005615">
    <property type="term" value="C:extracellular space"/>
    <property type="evidence" value="ECO:0007669"/>
    <property type="project" value="InterPro"/>
</dbReference>
<feature type="domain" description="Serpin" evidence="6">
    <location>
        <begin position="22"/>
        <end position="380"/>
    </location>
</feature>
<dbReference type="Gene3D" id="2.30.39.10">
    <property type="entry name" value="Alpha-1-antitrypsin, domain 1"/>
    <property type="match status" value="1"/>
</dbReference>
<dbReference type="CDD" id="cd19954">
    <property type="entry name" value="serpin42Dd-like_insects"/>
    <property type="match status" value="1"/>
</dbReference>
<organism evidence="7 8">
    <name type="scientific">Drosophila suzukii</name>
    <name type="common">Spotted-wing drosophila fruit fly</name>
    <dbReference type="NCBI Taxonomy" id="28584"/>
    <lineage>
        <taxon>Eukaryota</taxon>
        <taxon>Metazoa</taxon>
        <taxon>Ecdysozoa</taxon>
        <taxon>Arthropoda</taxon>
        <taxon>Hexapoda</taxon>
        <taxon>Insecta</taxon>
        <taxon>Pterygota</taxon>
        <taxon>Neoptera</taxon>
        <taxon>Endopterygota</taxon>
        <taxon>Diptera</taxon>
        <taxon>Brachycera</taxon>
        <taxon>Muscomorpha</taxon>
        <taxon>Ephydroidea</taxon>
        <taxon>Drosophilidae</taxon>
        <taxon>Drosophila</taxon>
        <taxon>Sophophora</taxon>
    </lineage>
</organism>
<evidence type="ECO:0000256" key="4">
    <source>
        <dbReference type="RuleBase" id="RU000411"/>
    </source>
</evidence>
<dbReference type="Proteomes" id="UP001652628">
    <property type="component" value="Chromosome 2R"/>
</dbReference>
<evidence type="ECO:0000313" key="8">
    <source>
        <dbReference type="RefSeq" id="XP_016940897.3"/>
    </source>
</evidence>
<feature type="compositionally biased region" description="Basic and acidic residues" evidence="5">
    <location>
        <begin position="384"/>
        <end position="393"/>
    </location>
</feature>
<dbReference type="Gene3D" id="3.30.497.10">
    <property type="entry name" value="Antithrombin, subunit I, domain 2"/>
    <property type="match status" value="1"/>
</dbReference>
<proteinExistence type="inferred from homology"/>
<dbReference type="GeneID" id="108018033"/>
<evidence type="ECO:0000313" key="7">
    <source>
        <dbReference type="Proteomes" id="UP001652628"/>
    </source>
</evidence>
<dbReference type="RefSeq" id="XP_036670057.3">
    <property type="nucleotide sequence ID" value="XM_036814162.3"/>
</dbReference>
<gene>
    <name evidence="8 9" type="primary">Spn42Dc</name>
</gene>
<dbReference type="InterPro" id="IPR042185">
    <property type="entry name" value="Serpin_sf_2"/>
</dbReference>
<evidence type="ECO:0000256" key="2">
    <source>
        <dbReference type="ARBA" id="ARBA00022690"/>
    </source>
</evidence>
<dbReference type="InterPro" id="IPR042178">
    <property type="entry name" value="Serpin_sf_1"/>
</dbReference>
<dbReference type="PANTHER" id="PTHR11461">
    <property type="entry name" value="SERINE PROTEASE INHIBITOR, SERPIN"/>
    <property type="match status" value="1"/>
</dbReference>
<dbReference type="InterPro" id="IPR023796">
    <property type="entry name" value="Serpin_dom"/>
</dbReference>
<keyword evidence="2 8" id="KW-0646">Protease inhibitor</keyword>
<evidence type="ECO:0000256" key="5">
    <source>
        <dbReference type="SAM" id="MobiDB-lite"/>
    </source>
</evidence>
<evidence type="ECO:0000256" key="1">
    <source>
        <dbReference type="ARBA" id="ARBA00009500"/>
    </source>
</evidence>
<dbReference type="InterPro" id="IPR000215">
    <property type="entry name" value="Serpin_fam"/>
</dbReference>
<protein>
    <submittedName>
        <fullName evidence="8 9">Serine protease inhibitor 42Dd</fullName>
    </submittedName>
</protein>
<dbReference type="InterPro" id="IPR023795">
    <property type="entry name" value="Serpin_CS"/>
</dbReference>
<dbReference type="GO" id="GO:0004867">
    <property type="term" value="F:serine-type endopeptidase inhibitor activity"/>
    <property type="evidence" value="ECO:0007669"/>
    <property type="project" value="UniProtKB-KW"/>
</dbReference>
<comment type="similarity">
    <text evidence="1 4">Belongs to the serpin family.</text>
</comment>
<dbReference type="SMART" id="SM00093">
    <property type="entry name" value="SERPIN"/>
    <property type="match status" value="1"/>
</dbReference>
<sequence>MSDPQESRNLFSRSLVDTITKNALEQSKEPYVNTVFSPASVQSCLTLAFMGASGSTAAELRNGLQLGPGDRHHIARAFGEFWRTSCNYGDRGPVLKSVNRLYVNDTLELHPEFNEIAVDFFQSKAEAAKFADSEGATQQINAWVEQETEHKISNLLQSDAVDNDTSAVLINALYFKGKWLKPFMPETTSIDAFHVDRDLQMEVHMMYQEDKFKFADLPQLKARAVQLPYEYSNIHMLILLPNEISGLQELELQLKDVDLADIDAAMTLQDVEIFLPRIDIEYDVDLKKILNQLGISEVFTDSAKLDGLFTSRTGQKISAAKHRGYINVNEAGSEAAAVTFMKIVPMMLNMNMKLFKVDHPFVFYIRNSQAVFFAGRFSNPKYGSEEGASREGSDASMYNVQEQQ</sequence>
<feature type="region of interest" description="Disordered" evidence="5">
    <location>
        <begin position="384"/>
        <end position="404"/>
    </location>
</feature>
<dbReference type="PROSITE" id="PS00284">
    <property type="entry name" value="SERPIN"/>
    <property type="match status" value="1"/>
</dbReference>
<name>A0AB39ZQ96_DROSZ</name>
<keyword evidence="3 8" id="KW-0722">Serine protease inhibitor</keyword>
<evidence type="ECO:0000256" key="3">
    <source>
        <dbReference type="ARBA" id="ARBA00022900"/>
    </source>
</evidence>
<accession>A0AB39ZQ96</accession>
<dbReference type="InterPro" id="IPR036186">
    <property type="entry name" value="Serpin_sf"/>
</dbReference>
<dbReference type="SUPFAM" id="SSF56574">
    <property type="entry name" value="Serpins"/>
    <property type="match status" value="1"/>
</dbReference>
<dbReference type="AlphaFoldDB" id="A0AB39ZQ96"/>
<evidence type="ECO:0000259" key="6">
    <source>
        <dbReference type="SMART" id="SM00093"/>
    </source>
</evidence>
<keyword evidence="7" id="KW-1185">Reference proteome</keyword>
<dbReference type="PANTHER" id="PTHR11461:SF211">
    <property type="entry name" value="GH10112P-RELATED"/>
    <property type="match status" value="1"/>
</dbReference>